<evidence type="ECO:0000313" key="1">
    <source>
        <dbReference type="EMBL" id="CAL4065927.1"/>
    </source>
</evidence>
<dbReference type="AlphaFoldDB" id="A0AAV2PXC5"/>
<gene>
    <name evidence="1" type="ORF">MNOR_LOCUS5174</name>
</gene>
<dbReference type="Proteomes" id="UP001497623">
    <property type="component" value="Unassembled WGS sequence"/>
</dbReference>
<comment type="caution">
    <text evidence="1">The sequence shown here is derived from an EMBL/GenBank/DDBJ whole genome shotgun (WGS) entry which is preliminary data.</text>
</comment>
<accession>A0AAV2PXC5</accession>
<proteinExistence type="predicted"/>
<name>A0AAV2PXC5_MEGNR</name>
<evidence type="ECO:0000313" key="2">
    <source>
        <dbReference type="Proteomes" id="UP001497623"/>
    </source>
</evidence>
<organism evidence="1 2">
    <name type="scientific">Meganyctiphanes norvegica</name>
    <name type="common">Northern krill</name>
    <name type="synonym">Thysanopoda norvegica</name>
    <dbReference type="NCBI Taxonomy" id="48144"/>
    <lineage>
        <taxon>Eukaryota</taxon>
        <taxon>Metazoa</taxon>
        <taxon>Ecdysozoa</taxon>
        <taxon>Arthropoda</taxon>
        <taxon>Crustacea</taxon>
        <taxon>Multicrustacea</taxon>
        <taxon>Malacostraca</taxon>
        <taxon>Eumalacostraca</taxon>
        <taxon>Eucarida</taxon>
        <taxon>Euphausiacea</taxon>
        <taxon>Euphausiidae</taxon>
        <taxon>Meganyctiphanes</taxon>
    </lineage>
</organism>
<dbReference type="EMBL" id="CAXKWB010001966">
    <property type="protein sequence ID" value="CAL4065927.1"/>
    <property type="molecule type" value="Genomic_DNA"/>
</dbReference>
<sequence length="132" mass="14723">MFLTSSSSFVKIRSNVDDSAFLYLVCSLTCWCRKQSVTTSNVRTSILLAPCVRLLLAQSFFGTLKSPSMSNRLSPAISFAFEIFSNSNLSFSSVFVGLLYTLPTKVFLPPFSIIQHHTLLPKSFVLRGRQTL</sequence>
<protein>
    <submittedName>
        <fullName evidence="1">Uncharacterized protein</fullName>
    </submittedName>
</protein>
<reference evidence="1 2" key="1">
    <citation type="submission" date="2024-05" db="EMBL/GenBank/DDBJ databases">
        <authorList>
            <person name="Wallberg A."/>
        </authorList>
    </citation>
    <scope>NUCLEOTIDE SEQUENCE [LARGE SCALE GENOMIC DNA]</scope>
</reference>
<keyword evidence="2" id="KW-1185">Reference proteome</keyword>